<evidence type="ECO:0000256" key="2">
    <source>
        <dbReference type="PROSITE-ProRule" id="PRU00192"/>
    </source>
</evidence>
<dbReference type="EMBL" id="ML220124">
    <property type="protein sequence ID" value="TGZ80495.1"/>
    <property type="molecule type" value="Genomic_DNA"/>
</dbReference>
<feature type="compositionally biased region" description="Polar residues" evidence="3">
    <location>
        <begin position="584"/>
        <end position="600"/>
    </location>
</feature>
<dbReference type="InterPro" id="IPR001452">
    <property type="entry name" value="SH3_domain"/>
</dbReference>
<protein>
    <recommendedName>
        <fullName evidence="4">SH3 domain-containing protein</fullName>
    </recommendedName>
</protein>
<feature type="compositionally biased region" description="Basic and acidic residues" evidence="3">
    <location>
        <begin position="366"/>
        <end position="388"/>
    </location>
</feature>
<dbReference type="PANTHER" id="PTHR47775">
    <property type="entry name" value="BUD SITE SELECTION PROTEIN 14"/>
    <property type="match status" value="1"/>
</dbReference>
<evidence type="ECO:0000313" key="6">
    <source>
        <dbReference type="Proteomes" id="UP000298138"/>
    </source>
</evidence>
<organism evidence="5 6">
    <name type="scientific">Ascodesmis nigricans</name>
    <dbReference type="NCBI Taxonomy" id="341454"/>
    <lineage>
        <taxon>Eukaryota</taxon>
        <taxon>Fungi</taxon>
        <taxon>Dikarya</taxon>
        <taxon>Ascomycota</taxon>
        <taxon>Pezizomycotina</taxon>
        <taxon>Pezizomycetes</taxon>
        <taxon>Pezizales</taxon>
        <taxon>Ascodesmidaceae</taxon>
        <taxon>Ascodesmis</taxon>
    </lineage>
</organism>
<feature type="compositionally biased region" description="Basic and acidic residues" evidence="3">
    <location>
        <begin position="414"/>
        <end position="428"/>
    </location>
</feature>
<reference evidence="5 6" key="1">
    <citation type="submission" date="2019-04" db="EMBL/GenBank/DDBJ databases">
        <title>Comparative genomics and transcriptomics to analyze fruiting body development in filamentous ascomycetes.</title>
        <authorList>
            <consortium name="DOE Joint Genome Institute"/>
            <person name="Lutkenhaus R."/>
            <person name="Traeger S."/>
            <person name="Breuer J."/>
            <person name="Kuo A."/>
            <person name="Lipzen A."/>
            <person name="Pangilinan J."/>
            <person name="Dilworth D."/>
            <person name="Sandor L."/>
            <person name="Poggeler S."/>
            <person name="Barry K."/>
            <person name="Grigoriev I.V."/>
            <person name="Nowrousian M."/>
        </authorList>
    </citation>
    <scope>NUCLEOTIDE SEQUENCE [LARGE SCALE GENOMIC DNA]</scope>
    <source>
        <strain evidence="5 6">CBS 389.68</strain>
    </source>
</reference>
<evidence type="ECO:0000256" key="1">
    <source>
        <dbReference type="ARBA" id="ARBA00022443"/>
    </source>
</evidence>
<feature type="compositionally biased region" description="Low complexity" evidence="3">
    <location>
        <begin position="448"/>
        <end position="461"/>
    </location>
</feature>
<dbReference type="GO" id="GO:0030950">
    <property type="term" value="P:establishment or maintenance of actin cytoskeleton polarity"/>
    <property type="evidence" value="ECO:0007669"/>
    <property type="project" value="TreeGrafter"/>
</dbReference>
<feature type="compositionally biased region" description="Polar residues" evidence="3">
    <location>
        <begin position="234"/>
        <end position="259"/>
    </location>
</feature>
<dbReference type="STRING" id="341454.A0A4V3SIK3"/>
<feature type="domain" description="SH3" evidence="4">
    <location>
        <begin position="78"/>
        <end position="139"/>
    </location>
</feature>
<dbReference type="GO" id="GO:0051286">
    <property type="term" value="C:cell tip"/>
    <property type="evidence" value="ECO:0007669"/>
    <property type="project" value="TreeGrafter"/>
</dbReference>
<dbReference type="InterPro" id="IPR036028">
    <property type="entry name" value="SH3-like_dom_sf"/>
</dbReference>
<gene>
    <name evidence="5" type="ORF">EX30DRAFT_372136</name>
</gene>
<evidence type="ECO:0000256" key="3">
    <source>
        <dbReference type="SAM" id="MobiDB-lite"/>
    </source>
</evidence>
<dbReference type="FunFam" id="2.30.30.40:FF:000035">
    <property type="entry name" value="SH3 domain containing protein"/>
    <property type="match status" value="1"/>
</dbReference>
<sequence>MRSVAAEEQALAQQNPRQQQQQQQQQMYHYQRMAQVEEDEFDHDMADAETLCDMEGSAFDDDDVDELSTSPSIIDEDIDFEFVYALHTFTATVEGQATASKGEHMQLLDDNNSYWWLVRVVRTQQLGYLPAEHIETPLERLARLNKHRNIDLATAMLCDTNSEKSKNPIKKAMRKRAMKSVAFAPPTYIEPSEYEYTTDEEEDDDGDFFVGGEDDEEVQSEQADARKEPVAEKTNGTTQAQTDEPLKSTLSATQNQNTVEVRPSQEISRTSEDGVRPRPNPTPAALRHPDSSIFNDESRATMKLTLTPNLLRDDPAPTDMAKGRTSIEKQIRREDLVTSPQLKEGKKLKKGSSVLGSLFKRKNKGKHYEDDTEEWLHRSTSNEKHSLDSSHSSETAARDRQGSQSSRDAAAEEIQQREERRRQQEKQIQEQQKQQQEQQQRDQELRARQQQAQRQQTQQQANTSIRRVEEKPTQQPTDSSPSQPTPQSPVEARQSQEEAQRPYQRPIESGEQSPRSPITDRYRPRKMSGDRSQGLYTPYSPLQSQPQQNSCPTLRSPISLERLSESPEHISYHDATEQPDLVLDTSSGIDSNGAISSVESSPDIMEPPAPTHTINRTWSDWSLKTYMEDDTDVRDMLIVVRQDKTPVIAGEDTVLVQGHPEITPLFADSSLRLQELSNRLDGMLGEWMARRTKAH</sequence>
<dbReference type="GO" id="GO:0015630">
    <property type="term" value="C:microtubule cytoskeleton"/>
    <property type="evidence" value="ECO:0007669"/>
    <property type="project" value="TreeGrafter"/>
</dbReference>
<dbReference type="Gene3D" id="2.30.30.40">
    <property type="entry name" value="SH3 Domains"/>
    <property type="match status" value="1"/>
</dbReference>
<feature type="compositionally biased region" description="Low complexity" evidence="3">
    <location>
        <begin position="9"/>
        <end position="30"/>
    </location>
</feature>
<feature type="region of interest" description="Disordered" evidence="3">
    <location>
        <begin position="1"/>
        <end position="30"/>
    </location>
</feature>
<dbReference type="PROSITE" id="PS50002">
    <property type="entry name" value="SH3"/>
    <property type="match status" value="1"/>
</dbReference>
<dbReference type="GO" id="GO:0008104">
    <property type="term" value="P:intracellular protein localization"/>
    <property type="evidence" value="ECO:0007669"/>
    <property type="project" value="TreeGrafter"/>
</dbReference>
<name>A0A4V3SIK3_9PEZI</name>
<dbReference type="SUPFAM" id="SSF50044">
    <property type="entry name" value="SH3-domain"/>
    <property type="match status" value="1"/>
</dbReference>
<dbReference type="SMART" id="SM00326">
    <property type="entry name" value="SH3"/>
    <property type="match status" value="1"/>
</dbReference>
<feature type="compositionally biased region" description="Basic and acidic residues" evidence="3">
    <location>
        <begin position="311"/>
        <end position="336"/>
    </location>
</feature>
<accession>A0A4V3SIK3</accession>
<evidence type="ECO:0000313" key="5">
    <source>
        <dbReference type="EMBL" id="TGZ80495.1"/>
    </source>
</evidence>
<dbReference type="Proteomes" id="UP000298138">
    <property type="component" value="Unassembled WGS sequence"/>
</dbReference>
<feature type="region of interest" description="Disordered" evidence="3">
    <location>
        <begin position="196"/>
        <end position="554"/>
    </location>
</feature>
<keyword evidence="1 2" id="KW-0728">SH3 domain</keyword>
<feature type="compositionally biased region" description="Acidic residues" evidence="3">
    <location>
        <begin position="196"/>
        <end position="219"/>
    </location>
</feature>
<dbReference type="InterPro" id="IPR053039">
    <property type="entry name" value="Polarity_Bud-Selection_Reg"/>
</dbReference>
<feature type="region of interest" description="Disordered" evidence="3">
    <location>
        <begin position="571"/>
        <end position="611"/>
    </location>
</feature>
<dbReference type="PANTHER" id="PTHR47775:SF1">
    <property type="entry name" value="BUD SITE SELECTION PROTEIN 14"/>
    <property type="match status" value="1"/>
</dbReference>
<feature type="compositionally biased region" description="Polar residues" evidence="3">
    <location>
        <begin position="530"/>
        <end position="553"/>
    </location>
</feature>
<dbReference type="InParanoid" id="A0A4V3SIK3"/>
<evidence type="ECO:0000259" key="4">
    <source>
        <dbReference type="PROSITE" id="PS50002"/>
    </source>
</evidence>
<dbReference type="Pfam" id="PF00018">
    <property type="entry name" value="SH3_1"/>
    <property type="match status" value="1"/>
</dbReference>
<feature type="compositionally biased region" description="Low complexity" evidence="3">
    <location>
        <begin position="473"/>
        <end position="482"/>
    </location>
</feature>
<proteinExistence type="predicted"/>
<feature type="compositionally biased region" description="Low complexity" evidence="3">
    <location>
        <begin position="429"/>
        <end position="438"/>
    </location>
</feature>
<dbReference type="AlphaFoldDB" id="A0A4V3SIK3"/>
<keyword evidence="6" id="KW-1185">Reference proteome</keyword>
<dbReference type="OrthoDB" id="196165at2759"/>